<gene>
    <name evidence="3" type="ORF">FWK35_00003375</name>
</gene>
<dbReference type="EMBL" id="VUJU01001385">
    <property type="protein sequence ID" value="KAF0765505.1"/>
    <property type="molecule type" value="Genomic_DNA"/>
</dbReference>
<dbReference type="Proteomes" id="UP000478052">
    <property type="component" value="Unassembled WGS sequence"/>
</dbReference>
<accession>A0A6G0Z4B5</accession>
<organism evidence="3 4">
    <name type="scientific">Aphis craccivora</name>
    <name type="common">Cowpea aphid</name>
    <dbReference type="NCBI Taxonomy" id="307492"/>
    <lineage>
        <taxon>Eukaryota</taxon>
        <taxon>Metazoa</taxon>
        <taxon>Ecdysozoa</taxon>
        <taxon>Arthropoda</taxon>
        <taxon>Hexapoda</taxon>
        <taxon>Insecta</taxon>
        <taxon>Pterygota</taxon>
        <taxon>Neoptera</taxon>
        <taxon>Paraneoptera</taxon>
        <taxon>Hemiptera</taxon>
        <taxon>Sternorrhyncha</taxon>
        <taxon>Aphidomorpha</taxon>
        <taxon>Aphidoidea</taxon>
        <taxon>Aphididae</taxon>
        <taxon>Aphidini</taxon>
        <taxon>Aphis</taxon>
        <taxon>Aphis</taxon>
    </lineage>
</organism>
<evidence type="ECO:0000313" key="4">
    <source>
        <dbReference type="Proteomes" id="UP000478052"/>
    </source>
</evidence>
<evidence type="ECO:0000256" key="1">
    <source>
        <dbReference type="SAM" id="MobiDB-lite"/>
    </source>
</evidence>
<keyword evidence="4" id="KW-1185">Reference proteome</keyword>
<reference evidence="3 4" key="1">
    <citation type="submission" date="2019-08" db="EMBL/GenBank/DDBJ databases">
        <title>Whole genome of Aphis craccivora.</title>
        <authorList>
            <person name="Voronova N.V."/>
            <person name="Shulinski R.S."/>
            <person name="Bandarenka Y.V."/>
            <person name="Zhorov D.G."/>
            <person name="Warner D."/>
        </authorList>
    </citation>
    <scope>NUCLEOTIDE SEQUENCE [LARGE SCALE GENOMIC DNA]</scope>
    <source>
        <strain evidence="3">180601</strain>
        <tissue evidence="3">Whole Body</tissue>
    </source>
</reference>
<dbReference type="AlphaFoldDB" id="A0A6G0Z4B5"/>
<keyword evidence="2" id="KW-0472">Membrane</keyword>
<name>A0A6G0Z4B5_APHCR</name>
<evidence type="ECO:0000256" key="2">
    <source>
        <dbReference type="SAM" id="Phobius"/>
    </source>
</evidence>
<feature type="transmembrane region" description="Helical" evidence="2">
    <location>
        <begin position="46"/>
        <end position="68"/>
    </location>
</feature>
<feature type="region of interest" description="Disordered" evidence="1">
    <location>
        <begin position="17"/>
        <end position="43"/>
    </location>
</feature>
<keyword evidence="2" id="KW-1133">Transmembrane helix</keyword>
<proteinExistence type="predicted"/>
<keyword evidence="2" id="KW-0812">Transmembrane</keyword>
<feature type="non-terminal residue" evidence="3">
    <location>
        <position position="1"/>
    </location>
</feature>
<sequence length="121" mass="12949">LSAFLRLGAAAFLAGFTSSSSSSSSSSSFSTSSSSSSSLSSSLSPLPFFLVALAFLIASITNESISFFRSSRSVSNFFSSSCLIFFAEVFVKSADFRRAVGAQHNNYRQSLSSAFLWTRRT</sequence>
<evidence type="ECO:0000313" key="3">
    <source>
        <dbReference type="EMBL" id="KAF0765505.1"/>
    </source>
</evidence>
<protein>
    <submittedName>
        <fullName evidence="3">Uncharacterized protein</fullName>
    </submittedName>
</protein>
<comment type="caution">
    <text evidence="3">The sequence shown here is derived from an EMBL/GenBank/DDBJ whole genome shotgun (WGS) entry which is preliminary data.</text>
</comment>